<reference evidence="4" key="2">
    <citation type="submission" date="2020-04" db="EMBL/GenBank/DDBJ databases">
        <authorList>
            <consortium name="NCBI Genome Project"/>
        </authorList>
    </citation>
    <scope>NUCLEOTIDE SEQUENCE</scope>
    <source>
        <strain evidence="4">CBS 304.34</strain>
    </source>
</reference>
<sequence length="137" mass="14753">MKTSLKHFSLQSSPSTSYPPFSPLSSRALVAPSSPSNSPKHIHTRHHQQQIPRQPPHPPSPHDLSLAFPTSPSLTGPAYASYSRISLPSGSHYPANHPPTSPSPTAAISYQLARSIPTPPSRSSSVKRTFFDLDAVV</sequence>
<accession>A0A6A6Y0D7</accession>
<gene>
    <name evidence="2 4" type="ORF">BDZ99DRAFT_469267</name>
</gene>
<protein>
    <submittedName>
        <fullName evidence="2 4">Uncharacterized protein</fullName>
    </submittedName>
</protein>
<organism evidence="2">
    <name type="scientific">Mytilinidion resinicola</name>
    <dbReference type="NCBI Taxonomy" id="574789"/>
    <lineage>
        <taxon>Eukaryota</taxon>
        <taxon>Fungi</taxon>
        <taxon>Dikarya</taxon>
        <taxon>Ascomycota</taxon>
        <taxon>Pezizomycotina</taxon>
        <taxon>Dothideomycetes</taxon>
        <taxon>Pleosporomycetidae</taxon>
        <taxon>Mytilinidiales</taxon>
        <taxon>Mytilinidiaceae</taxon>
        <taxon>Mytilinidion</taxon>
    </lineage>
</organism>
<feature type="compositionally biased region" description="Low complexity" evidence="1">
    <location>
        <begin position="12"/>
        <end position="26"/>
    </location>
</feature>
<dbReference type="AlphaFoldDB" id="A0A6A6Y0D7"/>
<evidence type="ECO:0000313" key="4">
    <source>
        <dbReference type="RefSeq" id="XP_033568947.1"/>
    </source>
</evidence>
<reference evidence="2 4" key="1">
    <citation type="journal article" date="2020" name="Stud. Mycol.">
        <title>101 Dothideomycetes genomes: a test case for predicting lifestyles and emergence of pathogens.</title>
        <authorList>
            <person name="Haridas S."/>
            <person name="Albert R."/>
            <person name="Binder M."/>
            <person name="Bloem J."/>
            <person name="Labutti K."/>
            <person name="Salamov A."/>
            <person name="Andreopoulos B."/>
            <person name="Baker S."/>
            <person name="Barry K."/>
            <person name="Bills G."/>
            <person name="Bluhm B."/>
            <person name="Cannon C."/>
            <person name="Castanera R."/>
            <person name="Culley D."/>
            <person name="Daum C."/>
            <person name="Ezra D."/>
            <person name="Gonzalez J."/>
            <person name="Henrissat B."/>
            <person name="Kuo A."/>
            <person name="Liang C."/>
            <person name="Lipzen A."/>
            <person name="Lutzoni F."/>
            <person name="Magnuson J."/>
            <person name="Mondo S."/>
            <person name="Nolan M."/>
            <person name="Ohm R."/>
            <person name="Pangilinan J."/>
            <person name="Park H.-J."/>
            <person name="Ramirez L."/>
            <person name="Alfaro M."/>
            <person name="Sun H."/>
            <person name="Tritt A."/>
            <person name="Yoshinaga Y."/>
            <person name="Zwiers L.-H."/>
            <person name="Turgeon B."/>
            <person name="Goodwin S."/>
            <person name="Spatafora J."/>
            <person name="Crous P."/>
            <person name="Grigoriev I."/>
        </authorList>
    </citation>
    <scope>NUCLEOTIDE SEQUENCE</scope>
    <source>
        <strain evidence="2 4">CBS 304.34</strain>
    </source>
</reference>
<feature type="region of interest" description="Disordered" evidence="1">
    <location>
        <begin position="1"/>
        <end position="107"/>
    </location>
</feature>
<proteinExistence type="predicted"/>
<dbReference type="RefSeq" id="XP_033568947.1">
    <property type="nucleotide sequence ID" value="XM_033721456.1"/>
</dbReference>
<evidence type="ECO:0000313" key="2">
    <source>
        <dbReference type="EMBL" id="KAF2801983.1"/>
    </source>
</evidence>
<name>A0A6A6Y0D7_9PEZI</name>
<reference evidence="4" key="3">
    <citation type="submission" date="2025-04" db="UniProtKB">
        <authorList>
            <consortium name="RefSeq"/>
        </authorList>
    </citation>
    <scope>IDENTIFICATION</scope>
    <source>
        <strain evidence="4">CBS 304.34</strain>
    </source>
</reference>
<keyword evidence="3" id="KW-1185">Reference proteome</keyword>
<evidence type="ECO:0000256" key="1">
    <source>
        <dbReference type="SAM" id="MobiDB-lite"/>
    </source>
</evidence>
<evidence type="ECO:0000313" key="3">
    <source>
        <dbReference type="Proteomes" id="UP000504636"/>
    </source>
</evidence>
<dbReference type="Proteomes" id="UP000504636">
    <property type="component" value="Unplaced"/>
</dbReference>
<dbReference type="GeneID" id="54462349"/>
<dbReference type="EMBL" id="MU003726">
    <property type="protein sequence ID" value="KAF2801983.1"/>
    <property type="molecule type" value="Genomic_DNA"/>
</dbReference>